<dbReference type="Pfam" id="PF13673">
    <property type="entry name" value="Acetyltransf_10"/>
    <property type="match status" value="1"/>
</dbReference>
<dbReference type="InParanoid" id="Q6L104"/>
<evidence type="ECO:0000313" key="2">
    <source>
        <dbReference type="EMBL" id="AAT43348.1"/>
    </source>
</evidence>
<dbReference type="EMBL" id="AE017261">
    <property type="protein sequence ID" value="AAT43348.1"/>
    <property type="molecule type" value="Genomic_DNA"/>
</dbReference>
<evidence type="ECO:0000259" key="1">
    <source>
        <dbReference type="PROSITE" id="PS51186"/>
    </source>
</evidence>
<dbReference type="HOGENOM" id="CLU_1656932_0_0_2"/>
<gene>
    <name evidence="2" type="ordered locus">PTO0763</name>
</gene>
<dbReference type="AlphaFoldDB" id="Q6L104"/>
<dbReference type="OrthoDB" id="43754at2157"/>
<accession>Q6L104</accession>
<dbReference type="GeneID" id="2844634"/>
<dbReference type="GO" id="GO:0016747">
    <property type="term" value="F:acyltransferase activity, transferring groups other than amino-acyl groups"/>
    <property type="evidence" value="ECO:0007669"/>
    <property type="project" value="InterPro"/>
</dbReference>
<dbReference type="Proteomes" id="UP000000438">
    <property type="component" value="Chromosome"/>
</dbReference>
<organism evidence="2 3">
    <name type="scientific">Picrophilus torridus (strain ATCC 700027 / DSM 9790 / JCM 10055 / NBRC 100828 / KAW 2/3)</name>
    <dbReference type="NCBI Taxonomy" id="1122961"/>
    <lineage>
        <taxon>Archaea</taxon>
        <taxon>Methanobacteriati</taxon>
        <taxon>Thermoplasmatota</taxon>
        <taxon>Thermoplasmata</taxon>
        <taxon>Thermoplasmatales</taxon>
        <taxon>Picrophilaceae</taxon>
        <taxon>Picrophilus</taxon>
    </lineage>
</organism>
<dbReference type="PROSITE" id="PS51186">
    <property type="entry name" value="GNAT"/>
    <property type="match status" value="1"/>
</dbReference>
<name>Q6L104_PICTO</name>
<protein>
    <submittedName>
        <fullName evidence="2">Hypothetical transferase</fullName>
    </submittedName>
</protein>
<dbReference type="PaxDb" id="263820-PTO0763"/>
<dbReference type="Gene3D" id="3.40.630.30">
    <property type="match status" value="1"/>
</dbReference>
<feature type="domain" description="N-acetyltransferase" evidence="1">
    <location>
        <begin position="16"/>
        <end position="159"/>
    </location>
</feature>
<dbReference type="InterPro" id="IPR000182">
    <property type="entry name" value="GNAT_dom"/>
</dbReference>
<sequence length="159" mass="18721">MPVINLKNDIYVNLPRGYRLINKYDVNKRFQSNDKNMRDYKLKYFYEWGLEKNNVVLIKESRGNIDGIIMFRFEPDIKDPDRIVIEMLARNFAANNPGSGYLLLRAVESIASQLGIKKIEIEAIKELEDYYESLGYRSTGKNYYDSSWKDIIIMEKSLN</sequence>
<dbReference type="KEGG" id="pto:PTO0763"/>
<evidence type="ECO:0000313" key="3">
    <source>
        <dbReference type="Proteomes" id="UP000000438"/>
    </source>
</evidence>
<dbReference type="SUPFAM" id="SSF55729">
    <property type="entry name" value="Acyl-CoA N-acyltransferases (Nat)"/>
    <property type="match status" value="1"/>
</dbReference>
<proteinExistence type="predicted"/>
<dbReference type="InterPro" id="IPR016181">
    <property type="entry name" value="Acyl_CoA_acyltransferase"/>
</dbReference>
<reference evidence="2 3" key="1">
    <citation type="journal article" date="2004" name="Proc. Natl. Acad. Sci. U.S.A.">
        <title>Genome sequence of Picrophilus torridus and its implications for life around pH 0.</title>
        <authorList>
            <person name="Futterer O."/>
            <person name="Angelov A."/>
            <person name="Liesegang H."/>
            <person name="Gottschalk G."/>
            <person name="Schleper C."/>
            <person name="Schepers B."/>
            <person name="Dock C."/>
            <person name="Antranikian G."/>
            <person name="Liebl W."/>
        </authorList>
    </citation>
    <scope>NUCLEOTIDE SEQUENCE [LARGE SCALE GENOMIC DNA]</scope>
    <source>
        <strain evidence="3">ATCC 700027 / DSM 9790 / JCM 10055 / NBRC 100828</strain>
    </source>
</reference>
<keyword evidence="2" id="KW-0808">Transferase</keyword>
<dbReference type="RefSeq" id="WP_011177564.1">
    <property type="nucleotide sequence ID" value="NC_005877.1"/>
</dbReference>